<reference evidence="2" key="2">
    <citation type="submission" date="2015-01" db="EMBL/GenBank/DDBJ databases">
        <title>Evolutionary Origins and Diversification of the Mycorrhizal Mutualists.</title>
        <authorList>
            <consortium name="DOE Joint Genome Institute"/>
            <consortium name="Mycorrhizal Genomics Consortium"/>
            <person name="Kohler A."/>
            <person name="Kuo A."/>
            <person name="Nagy L.G."/>
            <person name="Floudas D."/>
            <person name="Copeland A."/>
            <person name="Barry K.W."/>
            <person name="Cichocki N."/>
            <person name="Veneault-Fourrey C."/>
            <person name="LaButti K."/>
            <person name="Lindquist E.A."/>
            <person name="Lipzen A."/>
            <person name="Lundell T."/>
            <person name="Morin E."/>
            <person name="Murat C."/>
            <person name="Riley R."/>
            <person name="Ohm R."/>
            <person name="Sun H."/>
            <person name="Tunlid A."/>
            <person name="Henrissat B."/>
            <person name="Grigoriev I.V."/>
            <person name="Hibbett D.S."/>
            <person name="Martin F."/>
        </authorList>
    </citation>
    <scope>NUCLEOTIDE SEQUENCE [LARGE SCALE GENOMIC DNA]</scope>
    <source>
        <strain evidence="2">F 1598</strain>
    </source>
</reference>
<name>A0A0C3ASM2_PILCF</name>
<sequence length="55" mass="6157">MLHSNQAILFNHLGAPCCARRLGDCCGKNLQYGCTYPLVKSHLPKLTLKPLNEKF</sequence>
<keyword evidence="2" id="KW-1185">Reference proteome</keyword>
<evidence type="ECO:0000313" key="2">
    <source>
        <dbReference type="Proteomes" id="UP000054166"/>
    </source>
</evidence>
<dbReference type="InParanoid" id="A0A0C3ASM2"/>
<dbReference type="EMBL" id="KN833030">
    <property type="protein sequence ID" value="KIM76933.1"/>
    <property type="molecule type" value="Genomic_DNA"/>
</dbReference>
<gene>
    <name evidence="1" type="ORF">PILCRDRAFT_825944</name>
</gene>
<dbReference type="HOGENOM" id="CLU_3038028_0_0_1"/>
<dbReference type="Proteomes" id="UP000054166">
    <property type="component" value="Unassembled WGS sequence"/>
</dbReference>
<organism evidence="1 2">
    <name type="scientific">Piloderma croceum (strain F 1598)</name>
    <dbReference type="NCBI Taxonomy" id="765440"/>
    <lineage>
        <taxon>Eukaryota</taxon>
        <taxon>Fungi</taxon>
        <taxon>Dikarya</taxon>
        <taxon>Basidiomycota</taxon>
        <taxon>Agaricomycotina</taxon>
        <taxon>Agaricomycetes</taxon>
        <taxon>Agaricomycetidae</taxon>
        <taxon>Atheliales</taxon>
        <taxon>Atheliaceae</taxon>
        <taxon>Piloderma</taxon>
    </lineage>
</organism>
<feature type="non-terminal residue" evidence="1">
    <location>
        <position position="55"/>
    </location>
</feature>
<dbReference type="AlphaFoldDB" id="A0A0C3ASM2"/>
<evidence type="ECO:0000313" key="1">
    <source>
        <dbReference type="EMBL" id="KIM76933.1"/>
    </source>
</evidence>
<protein>
    <submittedName>
        <fullName evidence="1">Uncharacterized protein</fullName>
    </submittedName>
</protein>
<reference evidence="1 2" key="1">
    <citation type="submission" date="2014-04" db="EMBL/GenBank/DDBJ databases">
        <authorList>
            <consortium name="DOE Joint Genome Institute"/>
            <person name="Kuo A."/>
            <person name="Tarkka M."/>
            <person name="Buscot F."/>
            <person name="Kohler A."/>
            <person name="Nagy L.G."/>
            <person name="Floudas D."/>
            <person name="Copeland A."/>
            <person name="Barry K.W."/>
            <person name="Cichocki N."/>
            <person name="Veneault-Fourrey C."/>
            <person name="LaButti K."/>
            <person name="Lindquist E.A."/>
            <person name="Lipzen A."/>
            <person name="Lundell T."/>
            <person name="Morin E."/>
            <person name="Murat C."/>
            <person name="Sun H."/>
            <person name="Tunlid A."/>
            <person name="Henrissat B."/>
            <person name="Grigoriev I.V."/>
            <person name="Hibbett D.S."/>
            <person name="Martin F."/>
            <person name="Nordberg H.P."/>
            <person name="Cantor M.N."/>
            <person name="Hua S.X."/>
        </authorList>
    </citation>
    <scope>NUCLEOTIDE SEQUENCE [LARGE SCALE GENOMIC DNA]</scope>
    <source>
        <strain evidence="1 2">F 1598</strain>
    </source>
</reference>
<proteinExistence type="predicted"/>
<accession>A0A0C3ASM2</accession>